<evidence type="ECO:0000256" key="1">
    <source>
        <dbReference type="ARBA" id="ARBA00004141"/>
    </source>
</evidence>
<keyword evidence="12" id="KW-1185">Reference proteome</keyword>
<reference evidence="11" key="1">
    <citation type="submission" date="2016-10" db="EMBL/GenBank/DDBJ databases">
        <authorList>
            <person name="Benchimol M."/>
            <person name="Almeida L.G."/>
            <person name="Vasconcelos A.T."/>
            <person name="Perreira-Neves A."/>
            <person name="Rosa I.A."/>
            <person name="Tasca T."/>
            <person name="Bogo M.R."/>
            <person name="de Souza W."/>
        </authorList>
    </citation>
    <scope>NUCLEOTIDE SEQUENCE [LARGE SCALE GENOMIC DNA]</scope>
    <source>
        <strain evidence="11">K</strain>
    </source>
</reference>
<dbReference type="GO" id="GO:0004252">
    <property type="term" value="F:serine-type endopeptidase activity"/>
    <property type="evidence" value="ECO:0007669"/>
    <property type="project" value="InterPro"/>
</dbReference>
<dbReference type="RefSeq" id="XP_068365735.1">
    <property type="nucleotide sequence ID" value="XM_068491414.1"/>
</dbReference>
<keyword evidence="6 9" id="KW-1133">Transmembrane helix</keyword>
<dbReference type="FunFam" id="1.20.1540.10:FF:000008">
    <property type="entry name" value="RHOMBOID-like protein 13"/>
    <property type="match status" value="1"/>
</dbReference>
<feature type="transmembrane region" description="Helical" evidence="9">
    <location>
        <begin position="149"/>
        <end position="171"/>
    </location>
</feature>
<protein>
    <submittedName>
        <fullName evidence="11">Clan S-, family S54, Rhomboid-like serine peptidase</fullName>
    </submittedName>
</protein>
<keyword evidence="4 9" id="KW-0812">Transmembrane</keyword>
<feature type="transmembrane region" description="Helical" evidence="9">
    <location>
        <begin position="89"/>
        <end position="112"/>
    </location>
</feature>
<dbReference type="GeneID" id="94826118"/>
<evidence type="ECO:0000259" key="10">
    <source>
        <dbReference type="Pfam" id="PF01694"/>
    </source>
</evidence>
<comment type="similarity">
    <text evidence="2">Belongs to the peptidase S54 family.</text>
</comment>
<feature type="compositionally biased region" description="Low complexity" evidence="8">
    <location>
        <begin position="284"/>
        <end position="300"/>
    </location>
</feature>
<evidence type="ECO:0000313" key="12">
    <source>
        <dbReference type="Proteomes" id="UP000179807"/>
    </source>
</evidence>
<dbReference type="InterPro" id="IPR035952">
    <property type="entry name" value="Rhomboid-like_sf"/>
</dbReference>
<proteinExistence type="inferred from homology"/>
<dbReference type="AlphaFoldDB" id="A0A1J4KMQ7"/>
<dbReference type="GO" id="GO:0006508">
    <property type="term" value="P:proteolysis"/>
    <property type="evidence" value="ECO:0007669"/>
    <property type="project" value="UniProtKB-KW"/>
</dbReference>
<keyword evidence="3" id="KW-0645">Protease</keyword>
<dbReference type="SUPFAM" id="SSF144091">
    <property type="entry name" value="Rhomboid-like"/>
    <property type="match status" value="1"/>
</dbReference>
<evidence type="ECO:0000256" key="5">
    <source>
        <dbReference type="ARBA" id="ARBA00022801"/>
    </source>
</evidence>
<evidence type="ECO:0000256" key="6">
    <source>
        <dbReference type="ARBA" id="ARBA00022989"/>
    </source>
</evidence>
<dbReference type="Proteomes" id="UP000179807">
    <property type="component" value="Unassembled WGS sequence"/>
</dbReference>
<organism evidence="11 12">
    <name type="scientific">Tritrichomonas foetus</name>
    <dbReference type="NCBI Taxonomy" id="1144522"/>
    <lineage>
        <taxon>Eukaryota</taxon>
        <taxon>Metamonada</taxon>
        <taxon>Parabasalia</taxon>
        <taxon>Tritrichomonadida</taxon>
        <taxon>Tritrichomonadidae</taxon>
        <taxon>Tritrichomonas</taxon>
    </lineage>
</organism>
<evidence type="ECO:0000256" key="4">
    <source>
        <dbReference type="ARBA" id="ARBA00022692"/>
    </source>
</evidence>
<dbReference type="EMBL" id="MLAK01000560">
    <property type="protein sequence ID" value="OHT12599.1"/>
    <property type="molecule type" value="Genomic_DNA"/>
</dbReference>
<evidence type="ECO:0000256" key="3">
    <source>
        <dbReference type="ARBA" id="ARBA00022670"/>
    </source>
</evidence>
<sequence>MMERLSSLRFGTRFLLITMIGIHIFNFLFIDRRIIRRFVLVPALVIHGQIWRLFISQYLHSGILHLAMNMMSFTQLGVSLENRIGTLSFFYHIFIFGFLSALLHTFIAWFMYVGGEPSHFMTGSIGFSGVLFTLVVIDNSLSGPGYRSLFGLVLIPSQFYPFALLFVMQLLLRNVSFLGHLSGLIIGYLYYFDFLKFLTPSSNFFSSVENKICCCITQKLGYLPANNNSSLSNNNGASFRPFAVFQHTFGRNTTADDPHDPSLFRGQGRTISGQVVDENQTTTNLGDNNSNINNLNMDNSPENDVPQESWHGQP</sequence>
<evidence type="ECO:0000256" key="8">
    <source>
        <dbReference type="SAM" id="MobiDB-lite"/>
    </source>
</evidence>
<comment type="caution">
    <text evidence="11">The sequence shown here is derived from an EMBL/GenBank/DDBJ whole genome shotgun (WGS) entry which is preliminary data.</text>
</comment>
<comment type="subcellular location">
    <subcellularLocation>
        <location evidence="1">Membrane</location>
        <topology evidence="1">Multi-pass membrane protein</topology>
    </subcellularLocation>
</comment>
<evidence type="ECO:0000313" key="11">
    <source>
        <dbReference type="EMBL" id="OHT12599.1"/>
    </source>
</evidence>
<feature type="region of interest" description="Disordered" evidence="8">
    <location>
        <begin position="276"/>
        <end position="314"/>
    </location>
</feature>
<dbReference type="PANTHER" id="PTHR43066:SF1">
    <property type="entry name" value="RHOMBOID PROTEIN 2"/>
    <property type="match status" value="1"/>
</dbReference>
<dbReference type="GO" id="GO:0016020">
    <property type="term" value="C:membrane"/>
    <property type="evidence" value="ECO:0007669"/>
    <property type="project" value="UniProtKB-SubCell"/>
</dbReference>
<dbReference type="Gene3D" id="1.20.1540.10">
    <property type="entry name" value="Rhomboid-like"/>
    <property type="match status" value="1"/>
</dbReference>
<gene>
    <name evidence="11" type="ORF">TRFO_03622</name>
</gene>
<accession>A0A1J4KMQ7</accession>
<evidence type="ECO:0000256" key="7">
    <source>
        <dbReference type="ARBA" id="ARBA00023136"/>
    </source>
</evidence>
<dbReference type="OrthoDB" id="10257275at2759"/>
<keyword evidence="5" id="KW-0378">Hydrolase</keyword>
<evidence type="ECO:0000256" key="9">
    <source>
        <dbReference type="SAM" id="Phobius"/>
    </source>
</evidence>
<dbReference type="VEuPathDB" id="TrichDB:TRFO_03622"/>
<keyword evidence="7 9" id="KW-0472">Membrane</keyword>
<feature type="transmembrane region" description="Helical" evidence="9">
    <location>
        <begin position="12"/>
        <end position="30"/>
    </location>
</feature>
<dbReference type="Pfam" id="PF01694">
    <property type="entry name" value="Rhomboid"/>
    <property type="match status" value="1"/>
</dbReference>
<dbReference type="PANTHER" id="PTHR43066">
    <property type="entry name" value="RHOMBOID-RELATED PROTEIN"/>
    <property type="match status" value="1"/>
</dbReference>
<feature type="transmembrane region" description="Helical" evidence="9">
    <location>
        <begin position="118"/>
        <end position="137"/>
    </location>
</feature>
<feature type="transmembrane region" description="Helical" evidence="9">
    <location>
        <begin position="177"/>
        <end position="195"/>
    </location>
</feature>
<feature type="domain" description="Peptidase S54 rhomboid" evidence="10">
    <location>
        <begin position="48"/>
        <end position="192"/>
    </location>
</feature>
<evidence type="ECO:0000256" key="2">
    <source>
        <dbReference type="ARBA" id="ARBA00009045"/>
    </source>
</evidence>
<name>A0A1J4KMQ7_9EUKA</name>
<dbReference type="InterPro" id="IPR022764">
    <property type="entry name" value="Peptidase_S54_rhomboid_dom"/>
</dbReference>